<dbReference type="AlphaFoldDB" id="A0A2W5H663"/>
<evidence type="ECO:0000313" key="3">
    <source>
        <dbReference type="Proteomes" id="UP000249645"/>
    </source>
</evidence>
<evidence type="ECO:0000313" key="2">
    <source>
        <dbReference type="EMBL" id="PZP51042.1"/>
    </source>
</evidence>
<organism evidence="2 3">
    <name type="scientific">Pseudopedobacter saltans</name>
    <dbReference type="NCBI Taxonomy" id="151895"/>
    <lineage>
        <taxon>Bacteria</taxon>
        <taxon>Pseudomonadati</taxon>
        <taxon>Bacteroidota</taxon>
        <taxon>Sphingobacteriia</taxon>
        <taxon>Sphingobacteriales</taxon>
        <taxon>Sphingobacteriaceae</taxon>
        <taxon>Pseudopedobacter</taxon>
    </lineage>
</organism>
<comment type="caution">
    <text evidence="2">The sequence shown here is derived from an EMBL/GenBank/DDBJ whole genome shotgun (WGS) entry which is preliminary data.</text>
</comment>
<keyword evidence="2" id="KW-0808">Transferase</keyword>
<sequence>MDKNKTYKSILVAPLDWGLGHATRCIPIIQYFLDKDWQIFIACPPDSPHQALLSKEFPSATFVPLFGYDVQYAKSRAFFMPKMFFQLPRINRTIKKEQNWLKDFVKNNKINLIFSDNRYGLSHPDIPCIFMTHQLELILPKKFQQRIAQKIIYQYINQFRQCWIPDFADNGIAGALSHPRKMPSIPVYYIGLLSRLGPKIESEIVFKYLVVLTGPEPQRTILESKILGIAGRISDRVLIVRGTPNQINVPFAPENCKIVNHLPNDKMQKAFAASEFIISRSGYTTVMEILSWQKKSILIPTPGQTEQEYLGKQLHEQHYAYCFSQDCDDYLEEIEKASDFEYTFPHYDSNTYLQTMDKALQDLNISE</sequence>
<dbReference type="PANTHER" id="PTHR21015">
    <property type="entry name" value="UDP-N-ACETYLGLUCOSAMINE--N-ACETYLMURAMYL-(PENTAPEPTIDE) PYROPHOSPHORYL-UNDECAPRENOL N-ACETYLGLUCOSAMINE TRANSFERASE 1"/>
    <property type="match status" value="1"/>
</dbReference>
<dbReference type="Pfam" id="PF04101">
    <property type="entry name" value="Glyco_tran_28_C"/>
    <property type="match status" value="1"/>
</dbReference>
<evidence type="ECO:0000259" key="1">
    <source>
        <dbReference type="Pfam" id="PF04101"/>
    </source>
</evidence>
<dbReference type="PANTHER" id="PTHR21015:SF22">
    <property type="entry name" value="GLYCOSYLTRANSFERASE"/>
    <property type="match status" value="1"/>
</dbReference>
<dbReference type="GO" id="GO:0016758">
    <property type="term" value="F:hexosyltransferase activity"/>
    <property type="evidence" value="ECO:0007669"/>
    <property type="project" value="InterPro"/>
</dbReference>
<dbReference type="InterPro" id="IPR007235">
    <property type="entry name" value="Glyco_trans_28_C"/>
</dbReference>
<dbReference type="Proteomes" id="UP000249645">
    <property type="component" value="Unassembled WGS sequence"/>
</dbReference>
<protein>
    <submittedName>
        <fullName evidence="2">Glycosyl transferase family 28</fullName>
    </submittedName>
</protein>
<feature type="domain" description="Glycosyl transferase family 28 C-terminal" evidence="1">
    <location>
        <begin position="265"/>
        <end position="336"/>
    </location>
</feature>
<dbReference type="SUPFAM" id="SSF53756">
    <property type="entry name" value="UDP-Glycosyltransferase/glycogen phosphorylase"/>
    <property type="match status" value="1"/>
</dbReference>
<dbReference type="EMBL" id="QFOI01000044">
    <property type="protein sequence ID" value="PZP51042.1"/>
    <property type="molecule type" value="Genomic_DNA"/>
</dbReference>
<reference evidence="2 3" key="1">
    <citation type="submission" date="2017-11" db="EMBL/GenBank/DDBJ databases">
        <title>Infants hospitalized years apart are colonized by the same room-sourced microbial strains.</title>
        <authorList>
            <person name="Brooks B."/>
            <person name="Olm M.R."/>
            <person name="Firek B.A."/>
            <person name="Baker R."/>
            <person name="Thomas B.C."/>
            <person name="Morowitz M.J."/>
            <person name="Banfield J.F."/>
        </authorList>
    </citation>
    <scope>NUCLEOTIDE SEQUENCE [LARGE SCALE GENOMIC DNA]</scope>
    <source>
        <strain evidence="2">S2_009_000_R2_76</strain>
    </source>
</reference>
<proteinExistence type="predicted"/>
<accession>A0A2W5H663</accession>
<name>A0A2W5H663_9SPHI</name>
<dbReference type="Gene3D" id="3.40.50.2000">
    <property type="entry name" value="Glycogen Phosphorylase B"/>
    <property type="match status" value="1"/>
</dbReference>
<gene>
    <name evidence="2" type="ORF">DI598_04105</name>
</gene>